<name>A0A6P2QNS4_9BURK</name>
<accession>A0A6P2QNS4</accession>
<evidence type="ECO:0000313" key="1">
    <source>
        <dbReference type="EMBL" id="VWC21673.1"/>
    </source>
</evidence>
<proteinExistence type="predicted"/>
<organism evidence="1 2">
    <name type="scientific">Burkholderia pseudomultivorans</name>
    <dbReference type="NCBI Taxonomy" id="1207504"/>
    <lineage>
        <taxon>Bacteria</taxon>
        <taxon>Pseudomonadati</taxon>
        <taxon>Pseudomonadota</taxon>
        <taxon>Betaproteobacteria</taxon>
        <taxon>Burkholderiales</taxon>
        <taxon>Burkholderiaceae</taxon>
        <taxon>Burkholderia</taxon>
        <taxon>Burkholderia cepacia complex</taxon>
    </lineage>
</organism>
<dbReference type="AlphaFoldDB" id="A0A6P2QNS4"/>
<dbReference type="EMBL" id="CABVPP010000068">
    <property type="protein sequence ID" value="VWC21673.1"/>
    <property type="molecule type" value="Genomic_DNA"/>
</dbReference>
<sequence length="106" mass="11452">MPGGMELDAVEAPAAPVEDVRFRRVAVRFVREPGRLGAAEPGAVRVELRCGPVGAGARERVAQREIRREEVIVDQFVELVRDGVGRFGHRAVSGLVRRGRPAADAA</sequence>
<protein>
    <submittedName>
        <fullName evidence="1">Uncharacterized protein</fullName>
    </submittedName>
</protein>
<reference evidence="1 2" key="1">
    <citation type="submission" date="2019-09" db="EMBL/GenBank/DDBJ databases">
        <authorList>
            <person name="Depoorter E."/>
        </authorList>
    </citation>
    <scope>NUCLEOTIDE SEQUENCE [LARGE SCALE GENOMIC DNA]</scope>
    <source>
        <strain evidence="1">LMG 26883</strain>
    </source>
</reference>
<gene>
    <name evidence="1" type="ORF">BPS26883_05906</name>
</gene>
<dbReference type="Proteomes" id="UP000494162">
    <property type="component" value="Unassembled WGS sequence"/>
</dbReference>
<evidence type="ECO:0000313" key="2">
    <source>
        <dbReference type="Proteomes" id="UP000494162"/>
    </source>
</evidence>